<evidence type="ECO:0000256" key="1">
    <source>
        <dbReference type="SAM" id="MobiDB-lite"/>
    </source>
</evidence>
<name>A0A8G1VYW2_9EURO</name>
<sequence>MDPFSALPHELISSISEEAADWVGLDSLIQVSSHIALLFNPEEGSGQAHPGAIHLVESILRINPITSHQLHRFFRMCADLRRSSFSSGCNLTLAEFMAQDYSSPLSPSSVTGIVLRDMVRVAANIQRLACACLTTFLARTRAVQPIGYGRDAAGRLKGEEPYPPQEAGPSSWAEEYRVYRALWHLQLYSDVWKIVPQIGWSLSELHLHLRVSDFDIPSERPERGPTPDGEPTGDEMRAVSECLQDICPHPNLSEPLSANLDSFYLRFWLELPDALSLRRQDPQGSDGSQAIAFRSFGVWSPPPLSSPEEDTCKPVLGQWGNTICAVQERNIGNLWMMLPTYEAYERPAMFQTGSLLDPRPLLGLGLVFWDRWRLYNLGLWSASPSNGQTRKNRPTVTGPDGSQVPVDYMPRLKDGRERNYRWSEFAAARLAQEEQEARSSLTD</sequence>
<dbReference type="RefSeq" id="XP_040801667.1">
    <property type="nucleotide sequence ID" value="XM_040943025.1"/>
</dbReference>
<dbReference type="GeneID" id="63860358"/>
<dbReference type="AlphaFoldDB" id="A0A8G1VYW2"/>
<evidence type="ECO:0000313" key="2">
    <source>
        <dbReference type="EMBL" id="RAK77657.1"/>
    </source>
</evidence>
<protein>
    <submittedName>
        <fullName evidence="2">Uncharacterized protein</fullName>
    </submittedName>
</protein>
<reference evidence="2 3" key="1">
    <citation type="submission" date="2018-02" db="EMBL/GenBank/DDBJ databases">
        <title>The genomes of Aspergillus section Nigri reveals drivers in fungal speciation.</title>
        <authorList>
            <consortium name="DOE Joint Genome Institute"/>
            <person name="Vesth T.C."/>
            <person name="Nybo J."/>
            <person name="Theobald S."/>
            <person name="Brandl J."/>
            <person name="Frisvad J.C."/>
            <person name="Nielsen K.F."/>
            <person name="Lyhne E.K."/>
            <person name="Kogle M.E."/>
            <person name="Kuo A."/>
            <person name="Riley R."/>
            <person name="Clum A."/>
            <person name="Nolan M."/>
            <person name="Lipzen A."/>
            <person name="Salamov A."/>
            <person name="Henrissat B."/>
            <person name="Wiebenga A."/>
            <person name="De vries R.P."/>
            <person name="Grigoriev I.V."/>
            <person name="Mortensen U.H."/>
            <person name="Andersen M.R."/>
            <person name="Baker S.E."/>
        </authorList>
    </citation>
    <scope>NUCLEOTIDE SEQUENCE [LARGE SCALE GENOMIC DNA]</scope>
    <source>
        <strain evidence="2 3">CBS 313.89</strain>
    </source>
</reference>
<accession>A0A8G1VYW2</accession>
<organism evidence="2 3">
    <name type="scientific">Aspergillus fijiensis CBS 313.89</name>
    <dbReference type="NCBI Taxonomy" id="1448319"/>
    <lineage>
        <taxon>Eukaryota</taxon>
        <taxon>Fungi</taxon>
        <taxon>Dikarya</taxon>
        <taxon>Ascomycota</taxon>
        <taxon>Pezizomycotina</taxon>
        <taxon>Eurotiomycetes</taxon>
        <taxon>Eurotiomycetidae</taxon>
        <taxon>Eurotiales</taxon>
        <taxon>Aspergillaceae</taxon>
        <taxon>Aspergillus</taxon>
    </lineage>
</organism>
<dbReference type="VEuPathDB" id="FungiDB:BO72DRAFT_428451"/>
<dbReference type="Proteomes" id="UP000249789">
    <property type="component" value="Unassembled WGS sequence"/>
</dbReference>
<keyword evidence="3" id="KW-1185">Reference proteome</keyword>
<dbReference type="OrthoDB" id="4358152at2759"/>
<feature type="region of interest" description="Disordered" evidence="1">
    <location>
        <begin position="385"/>
        <end position="409"/>
    </location>
</feature>
<gene>
    <name evidence="2" type="ORF">BO72DRAFT_428451</name>
</gene>
<proteinExistence type="predicted"/>
<dbReference type="EMBL" id="KZ824641">
    <property type="protein sequence ID" value="RAK77657.1"/>
    <property type="molecule type" value="Genomic_DNA"/>
</dbReference>
<evidence type="ECO:0000313" key="3">
    <source>
        <dbReference type="Proteomes" id="UP000249789"/>
    </source>
</evidence>